<keyword evidence="9 10" id="KW-0413">Isomerase</keyword>
<dbReference type="PANTHER" id="PTHR42785">
    <property type="entry name" value="DNA TOPOISOMERASE, TYPE IA, CORE"/>
    <property type="match status" value="1"/>
</dbReference>
<dbReference type="InterPro" id="IPR034149">
    <property type="entry name" value="TOPRIM_TopoI"/>
</dbReference>
<keyword evidence="6" id="KW-0460">Magnesium</keyword>
<dbReference type="GO" id="GO:0005694">
    <property type="term" value="C:chromosome"/>
    <property type="evidence" value="ECO:0007669"/>
    <property type="project" value="InterPro"/>
</dbReference>
<feature type="site" description="Interaction with DNA" evidence="10">
    <location>
        <position position="155"/>
    </location>
</feature>
<dbReference type="InterPro" id="IPR013826">
    <property type="entry name" value="Topo_IA_cen_sub3"/>
</dbReference>
<comment type="catalytic activity">
    <reaction evidence="1 10">
        <text>ATP-independent breakage of single-stranded DNA, followed by passage and rejoining.</text>
        <dbReference type="EC" id="5.6.2.1"/>
    </reaction>
</comment>
<dbReference type="InterPro" id="IPR013824">
    <property type="entry name" value="Topo_IA_cen_sub1"/>
</dbReference>
<dbReference type="PROSITE" id="PS52039">
    <property type="entry name" value="TOPO_IA_2"/>
    <property type="match status" value="1"/>
</dbReference>
<protein>
    <recommendedName>
        <fullName evidence="10">DNA topoisomerase 1</fullName>
        <ecNumber evidence="10">5.6.2.1</ecNumber>
    </recommendedName>
    <alternativeName>
        <fullName evidence="10">DNA topoisomerase I</fullName>
    </alternativeName>
</protein>
<dbReference type="Gene3D" id="1.10.460.10">
    <property type="entry name" value="Topoisomerase I, domain 2"/>
    <property type="match status" value="1"/>
</dbReference>
<feature type="site" description="Interaction with DNA" evidence="10">
    <location>
        <position position="33"/>
    </location>
</feature>
<dbReference type="InterPro" id="IPR013498">
    <property type="entry name" value="Topo_IA_Znf"/>
</dbReference>
<dbReference type="AlphaFoldDB" id="A0A975GIJ5"/>
<evidence type="ECO:0000256" key="6">
    <source>
        <dbReference type="ARBA" id="ARBA00022842"/>
    </source>
</evidence>
<evidence type="ECO:0000256" key="10">
    <source>
        <dbReference type="HAMAP-Rule" id="MF_00952"/>
    </source>
</evidence>
<evidence type="ECO:0000313" key="15">
    <source>
        <dbReference type="Proteomes" id="UP000663720"/>
    </source>
</evidence>
<dbReference type="Gene3D" id="2.70.20.10">
    <property type="entry name" value="Topoisomerase I, domain 3"/>
    <property type="match status" value="1"/>
</dbReference>
<evidence type="ECO:0000256" key="5">
    <source>
        <dbReference type="ARBA" id="ARBA00022833"/>
    </source>
</evidence>
<dbReference type="InterPro" id="IPR000380">
    <property type="entry name" value="Topo_IA"/>
</dbReference>
<dbReference type="PROSITE" id="PS00396">
    <property type="entry name" value="TOPO_IA_1"/>
    <property type="match status" value="1"/>
</dbReference>
<evidence type="ECO:0000256" key="4">
    <source>
        <dbReference type="ARBA" id="ARBA00022771"/>
    </source>
</evidence>
<dbReference type="KEGG" id="dli:dnl_47990"/>
<dbReference type="SUPFAM" id="SSF57783">
    <property type="entry name" value="Zinc beta-ribbon"/>
    <property type="match status" value="2"/>
</dbReference>
<dbReference type="InterPro" id="IPR013497">
    <property type="entry name" value="Topo_IA_cen"/>
</dbReference>
<dbReference type="GO" id="GO:0008270">
    <property type="term" value="F:zinc ion binding"/>
    <property type="evidence" value="ECO:0007669"/>
    <property type="project" value="UniProtKB-KW"/>
</dbReference>
<reference evidence="14" key="1">
    <citation type="journal article" date="2021" name="Microb. Physiol.">
        <title>Proteogenomic Insights into the Physiology of Marine, Sulfate-Reducing, Filamentous Desulfonema limicola and Desulfonema magnum.</title>
        <authorList>
            <person name="Schnaars V."/>
            <person name="Wohlbrand L."/>
            <person name="Scheve S."/>
            <person name="Hinrichs C."/>
            <person name="Reinhardt R."/>
            <person name="Rabus R."/>
        </authorList>
    </citation>
    <scope>NUCLEOTIDE SEQUENCE</scope>
    <source>
        <strain evidence="14">5ac10</strain>
    </source>
</reference>
<keyword evidence="3" id="KW-0479">Metal-binding</keyword>
<keyword evidence="7 10" id="KW-0799">Topoisomerase</keyword>
<dbReference type="SMART" id="SM00436">
    <property type="entry name" value="TOP1Bc"/>
    <property type="match status" value="1"/>
</dbReference>
<evidence type="ECO:0000256" key="3">
    <source>
        <dbReference type="ARBA" id="ARBA00022723"/>
    </source>
</evidence>
<dbReference type="GO" id="GO:0003917">
    <property type="term" value="F:DNA topoisomerase type I (single strand cut, ATP-independent) activity"/>
    <property type="evidence" value="ECO:0007669"/>
    <property type="project" value="UniProtKB-UniRule"/>
</dbReference>
<dbReference type="Pfam" id="PF01396">
    <property type="entry name" value="Zn_ribbon_Top1"/>
    <property type="match status" value="3"/>
</dbReference>
<proteinExistence type="inferred from homology"/>
<feature type="active site" description="O-(5'-phospho-DNA)-tyrosine intermediate" evidence="10">
    <location>
        <position position="299"/>
    </location>
</feature>
<dbReference type="InterPro" id="IPR006171">
    <property type="entry name" value="TOPRIM_dom"/>
</dbReference>
<feature type="domain" description="Topo IA-type catalytic" evidence="13">
    <location>
        <begin position="129"/>
        <end position="560"/>
    </location>
</feature>
<feature type="site" description="Interaction with DNA" evidence="10">
    <location>
        <position position="140"/>
    </location>
</feature>
<evidence type="ECO:0000256" key="1">
    <source>
        <dbReference type="ARBA" id="ARBA00000213"/>
    </source>
</evidence>
<dbReference type="GO" id="GO:0006265">
    <property type="term" value="P:DNA topological change"/>
    <property type="evidence" value="ECO:0007669"/>
    <property type="project" value="UniProtKB-UniRule"/>
</dbReference>
<dbReference type="EC" id="5.6.2.1" evidence="10"/>
<organism evidence="14 15">
    <name type="scientific">Desulfonema limicola</name>
    <dbReference type="NCBI Taxonomy" id="45656"/>
    <lineage>
        <taxon>Bacteria</taxon>
        <taxon>Pseudomonadati</taxon>
        <taxon>Thermodesulfobacteriota</taxon>
        <taxon>Desulfobacteria</taxon>
        <taxon>Desulfobacterales</taxon>
        <taxon>Desulfococcaceae</taxon>
        <taxon>Desulfonema</taxon>
    </lineage>
</organism>
<keyword evidence="8 10" id="KW-0238">DNA-binding</keyword>
<comment type="function">
    <text evidence="10">Releases the supercoiling and torsional tension of DNA, which is introduced during the DNA replication and transcription, by transiently cleaving and rejoining one strand of the DNA duplex. Introduces a single-strand break via transesterification at a target site in duplex DNA. The scissile phosphodiester is attacked by the catalytic tyrosine of the enzyme, resulting in the formation of a DNA-(5'-phosphotyrosyl)-enzyme intermediate and the expulsion of a 3'-OH DNA strand. The free DNA strand then undergoes passage around the unbroken strand, thus removing DNA supercoils. Finally, in the religation step, the DNA 3'-OH attacks the covalent intermediate to expel the active-site tyrosine and restore the DNA phosphodiester backbone.</text>
</comment>
<dbReference type="GO" id="GO:0003677">
    <property type="term" value="F:DNA binding"/>
    <property type="evidence" value="ECO:0007669"/>
    <property type="project" value="UniProtKB-KW"/>
</dbReference>
<dbReference type="InterPro" id="IPR005733">
    <property type="entry name" value="TopoI_bac-type"/>
</dbReference>
<feature type="compositionally biased region" description="Basic and acidic residues" evidence="11">
    <location>
        <begin position="768"/>
        <end position="780"/>
    </location>
</feature>
<feature type="site" description="Interaction with DNA" evidence="10">
    <location>
        <position position="301"/>
    </location>
</feature>
<dbReference type="Gene3D" id="3.30.65.10">
    <property type="entry name" value="Bacterial Topoisomerase I, domain 1"/>
    <property type="match status" value="3"/>
</dbReference>
<evidence type="ECO:0000256" key="7">
    <source>
        <dbReference type="ARBA" id="ARBA00023029"/>
    </source>
</evidence>
<dbReference type="InterPro" id="IPR003601">
    <property type="entry name" value="Topo_IA_2"/>
</dbReference>
<dbReference type="EMBL" id="CP061799">
    <property type="protein sequence ID" value="QTA82424.1"/>
    <property type="molecule type" value="Genomic_DNA"/>
</dbReference>
<dbReference type="CDD" id="cd00186">
    <property type="entry name" value="TOP1Ac"/>
    <property type="match status" value="1"/>
</dbReference>
<keyword evidence="4" id="KW-0863">Zinc-finger</keyword>
<evidence type="ECO:0000256" key="11">
    <source>
        <dbReference type="SAM" id="MobiDB-lite"/>
    </source>
</evidence>
<evidence type="ECO:0000313" key="14">
    <source>
        <dbReference type="EMBL" id="QTA82424.1"/>
    </source>
</evidence>
<evidence type="ECO:0000256" key="2">
    <source>
        <dbReference type="ARBA" id="ARBA00009446"/>
    </source>
</evidence>
<dbReference type="RefSeq" id="WP_207688358.1">
    <property type="nucleotide sequence ID" value="NZ_CP061799.1"/>
</dbReference>
<sequence length="780" mass="87481">MSKPLVVVESPTKVKTIKKYLGKDYNVAATVGHIKDLPSKELGIDVEKEFKPKYRNIPGKQKVISTLKKEAGDADDIYLAPDPDREGEAIAWHTAEILKKKDRRFHRVLFHELTKNGIKEAMSHPEELNAQKYEAQKARRILDRLVGYQISPLLWRKVKNGLSAGRVQSVAVRIICERERAIQAFIPEEYWSITAYLKADAPPPFTAKLSKIKGQKASIPDKQTSDNILADLGENRIIVDKVIKKTTKRNPQPPFTTSKLQQEAIRKLRFSAKKTMTVAQQLYEGIDLESGDPVGLITYMRTDSTRIANEAAIEALELIQSQFGKDYVIDKPRFFKNTKKVQDAHEAIRPTSVFNTPEQVKPYLSKDQHDLYSLIWKRFVASQMQQALINNNSISINVLDYQFSATGSTIKFPGFMVLYLSADEAAKEEKEKTTLPELKEGEELILEKYEPRQHFTQPPPRFSEASLVKELEENGIGRPSTYAAILSTIQGKGYVDRAKGYFVPSELGFIVNDLVVQSFPDILDVEFTARMEDDLDRVESGEIKAISILNRFYEPFQKELDAAVEGMLSMKGVGLETDILCPQCSKSVHVKVGKNGHFLACSGYPECNFSRDYIRDEKGKIQIIEPDPEDAVDKKCEKCGKPMVVKRGKYGTFLACSGYPECKNTQSVNTGNGGQSTGVKCCEPGCDGDLVERRSKRGKTFYGCSRFPECTFAIWDKPVNKPCPQCNAPFMVEKTTKKQGTILKCNDKSCGYKESVEEGVEEDSGESGGEKVSDESGKIS</sequence>
<evidence type="ECO:0000259" key="12">
    <source>
        <dbReference type="PROSITE" id="PS50880"/>
    </source>
</evidence>
<feature type="site" description="Interaction with DNA" evidence="10">
    <location>
        <position position="148"/>
    </location>
</feature>
<comment type="similarity">
    <text evidence="2 10">Belongs to the type IA topoisomerase family.</text>
</comment>
<comment type="caution">
    <text evidence="10">Lacks conserved residue(s) required for the propagation of feature annotation.</text>
</comment>
<dbReference type="PANTHER" id="PTHR42785:SF1">
    <property type="entry name" value="DNA TOPOISOMERASE"/>
    <property type="match status" value="1"/>
</dbReference>
<name>A0A975GIJ5_9BACT</name>
<keyword evidence="15" id="KW-1185">Reference proteome</keyword>
<comment type="subunit">
    <text evidence="10">Monomer.</text>
</comment>
<dbReference type="SUPFAM" id="SSF56712">
    <property type="entry name" value="Prokaryotic type I DNA topoisomerase"/>
    <property type="match status" value="1"/>
</dbReference>
<feature type="site" description="Interaction with DNA" evidence="10">
    <location>
        <position position="139"/>
    </location>
</feature>
<dbReference type="SMART" id="SM00437">
    <property type="entry name" value="TOP1Ac"/>
    <property type="match status" value="1"/>
</dbReference>
<keyword evidence="5" id="KW-0862">Zinc</keyword>
<feature type="region of interest" description="Interaction with DNA" evidence="10">
    <location>
        <begin position="163"/>
        <end position="168"/>
    </location>
</feature>
<dbReference type="SMART" id="SM00493">
    <property type="entry name" value="TOPRIM"/>
    <property type="match status" value="1"/>
</dbReference>
<gene>
    <name evidence="10 14" type="primary">topA</name>
    <name evidence="14" type="ORF">dnl_47990</name>
</gene>
<dbReference type="Gene3D" id="3.40.50.140">
    <property type="match status" value="1"/>
</dbReference>
<dbReference type="Pfam" id="PF01751">
    <property type="entry name" value="Toprim"/>
    <property type="match status" value="1"/>
</dbReference>
<dbReference type="PRINTS" id="PR00417">
    <property type="entry name" value="PRTPISMRASEI"/>
</dbReference>
<dbReference type="InterPro" id="IPR028612">
    <property type="entry name" value="Topoisom_1_IA"/>
</dbReference>
<dbReference type="NCBIfam" id="TIGR01051">
    <property type="entry name" value="topA_bact"/>
    <property type="match status" value="1"/>
</dbReference>
<accession>A0A975GIJ5</accession>
<dbReference type="InterPro" id="IPR003602">
    <property type="entry name" value="Topo_IA_DNA-bd_dom"/>
</dbReference>
<feature type="region of interest" description="Disordered" evidence="11">
    <location>
        <begin position="756"/>
        <end position="780"/>
    </location>
</feature>
<evidence type="ECO:0000256" key="9">
    <source>
        <dbReference type="ARBA" id="ARBA00023235"/>
    </source>
</evidence>
<dbReference type="InterPro" id="IPR023406">
    <property type="entry name" value="Topo_IA_AS"/>
</dbReference>
<dbReference type="InterPro" id="IPR013825">
    <property type="entry name" value="Topo_IA_cen_sub2"/>
</dbReference>
<feature type="domain" description="Toprim" evidence="12">
    <location>
        <begin position="3"/>
        <end position="113"/>
    </location>
</feature>
<dbReference type="InterPro" id="IPR023405">
    <property type="entry name" value="Topo_IA_core_domain"/>
</dbReference>
<evidence type="ECO:0000259" key="13">
    <source>
        <dbReference type="PROSITE" id="PS52039"/>
    </source>
</evidence>
<dbReference type="PROSITE" id="PS50880">
    <property type="entry name" value="TOPRIM"/>
    <property type="match status" value="1"/>
</dbReference>
<feature type="site" description="Interaction with DNA" evidence="10">
    <location>
        <position position="143"/>
    </location>
</feature>
<dbReference type="CDD" id="cd03363">
    <property type="entry name" value="TOPRIM_TopoIA_TopoI"/>
    <property type="match status" value="1"/>
</dbReference>
<dbReference type="HAMAP" id="MF_00952">
    <property type="entry name" value="Topoisom_1_prok"/>
    <property type="match status" value="1"/>
</dbReference>
<evidence type="ECO:0000256" key="8">
    <source>
        <dbReference type="ARBA" id="ARBA00023125"/>
    </source>
</evidence>
<dbReference type="Pfam" id="PF01131">
    <property type="entry name" value="Topoisom_bac"/>
    <property type="match status" value="1"/>
</dbReference>
<dbReference type="Proteomes" id="UP000663720">
    <property type="component" value="Chromosome"/>
</dbReference>
<dbReference type="Gene3D" id="1.10.290.10">
    <property type="entry name" value="Topoisomerase I, domain 4"/>
    <property type="match status" value="1"/>
</dbReference>